<sequence>MSNTPAELGRLIKENIRKASQIHFELTSVLTTEELKIFDNYKSIAGGDPNMLFFGSMKSSNVNILKDAAKKVEIMFAESYRKDQTIGKDKAITSSILSNVNGLSLRKALASGDKIIIADELDPILDKLGVYESKDKAEEGALLCEAFDGIRDDTRTTGRKLLVR</sequence>
<proteinExistence type="predicted"/>
<evidence type="ECO:0000313" key="1">
    <source>
        <dbReference type="EMBL" id="CAF1102074.1"/>
    </source>
</evidence>
<evidence type="ECO:0000313" key="2">
    <source>
        <dbReference type="EMBL" id="CAF3863378.1"/>
    </source>
</evidence>
<comment type="caution">
    <text evidence="1">The sequence shown here is derived from an EMBL/GenBank/DDBJ whole genome shotgun (WGS) entry which is preliminary data.</text>
</comment>
<dbReference type="EMBL" id="CAJOBA010009954">
    <property type="protein sequence ID" value="CAF3863378.1"/>
    <property type="molecule type" value="Genomic_DNA"/>
</dbReference>
<reference evidence="1" key="1">
    <citation type="submission" date="2021-02" db="EMBL/GenBank/DDBJ databases">
        <authorList>
            <person name="Nowell W R."/>
        </authorList>
    </citation>
    <scope>NUCLEOTIDE SEQUENCE</scope>
</reference>
<dbReference type="Proteomes" id="UP000677228">
    <property type="component" value="Unassembled WGS sequence"/>
</dbReference>
<evidence type="ECO:0000313" key="3">
    <source>
        <dbReference type="Proteomes" id="UP000677228"/>
    </source>
</evidence>
<protein>
    <submittedName>
        <fullName evidence="1">Uncharacterized protein</fullName>
    </submittedName>
</protein>
<dbReference type="EMBL" id="CAJNOK010009935">
    <property type="protein sequence ID" value="CAF1102074.1"/>
    <property type="molecule type" value="Genomic_DNA"/>
</dbReference>
<name>A0A8S2E987_9BILA</name>
<gene>
    <name evidence="1" type="ORF">OVA965_LOCUS19343</name>
    <name evidence="2" type="ORF">TMI583_LOCUS19355</name>
</gene>
<accession>A0A8S2E987</accession>
<organism evidence="1 3">
    <name type="scientific">Didymodactylos carnosus</name>
    <dbReference type="NCBI Taxonomy" id="1234261"/>
    <lineage>
        <taxon>Eukaryota</taxon>
        <taxon>Metazoa</taxon>
        <taxon>Spiralia</taxon>
        <taxon>Gnathifera</taxon>
        <taxon>Rotifera</taxon>
        <taxon>Eurotatoria</taxon>
        <taxon>Bdelloidea</taxon>
        <taxon>Philodinida</taxon>
        <taxon>Philodinidae</taxon>
        <taxon>Didymodactylos</taxon>
    </lineage>
</organism>
<dbReference type="AlphaFoldDB" id="A0A8S2E987"/>
<dbReference type="Proteomes" id="UP000682733">
    <property type="component" value="Unassembled WGS sequence"/>
</dbReference>